<keyword evidence="7" id="KW-0496">Mitochondrion</keyword>
<sequence>MVINPTHLAQTTRASVNWQDASRRAILSYRAWQRSAPEIVKTYALNVPLSAVRAKIRQEFERHRYVQQLPVADMLITKSNMEYQETLNYWKQIPHIMKYFRVEEDPKARVSSNFMNNFLEGRN</sequence>
<keyword evidence="8" id="KW-0472">Membrane</keyword>
<organism evidence="9 10">
    <name type="scientific">Morchella conica CCBAS932</name>
    <dbReference type="NCBI Taxonomy" id="1392247"/>
    <lineage>
        <taxon>Eukaryota</taxon>
        <taxon>Fungi</taxon>
        <taxon>Dikarya</taxon>
        <taxon>Ascomycota</taxon>
        <taxon>Pezizomycotina</taxon>
        <taxon>Pezizomycetes</taxon>
        <taxon>Pezizales</taxon>
        <taxon>Morchellaceae</taxon>
        <taxon>Morchella</taxon>
    </lineage>
</organism>
<dbReference type="InParanoid" id="A0A3N4KZT8"/>
<dbReference type="InterPro" id="IPR016488">
    <property type="entry name" value="NADH_Ub_cplx-1_asu_su-6"/>
</dbReference>
<protein>
    <submittedName>
        <fullName evidence="9">NADH dehydrogenase, alpha subcomplex, subunit 6</fullName>
    </submittedName>
</protein>
<evidence type="ECO:0000256" key="8">
    <source>
        <dbReference type="ARBA" id="ARBA00023136"/>
    </source>
</evidence>
<dbReference type="PANTHER" id="PTHR12964:SF0">
    <property type="entry name" value="NADH DEHYDROGENASE [UBIQUINONE] 1 ALPHA SUBCOMPLEX SUBUNIT 6"/>
    <property type="match status" value="1"/>
</dbReference>
<evidence type="ECO:0000256" key="2">
    <source>
        <dbReference type="ARBA" id="ARBA00009508"/>
    </source>
</evidence>
<accession>A0A3N4KZT8</accession>
<evidence type="ECO:0000256" key="7">
    <source>
        <dbReference type="ARBA" id="ARBA00023128"/>
    </source>
</evidence>
<comment type="similarity">
    <text evidence="2">Belongs to the complex I LYR family.</text>
</comment>
<dbReference type="OrthoDB" id="14535at2759"/>
<keyword evidence="3" id="KW-0813">Transport</keyword>
<dbReference type="Proteomes" id="UP000277580">
    <property type="component" value="Unassembled WGS sequence"/>
</dbReference>
<dbReference type="PIRSF" id="PIRSF006643">
    <property type="entry name" value="NDUA6"/>
    <property type="match status" value="1"/>
</dbReference>
<evidence type="ECO:0000256" key="3">
    <source>
        <dbReference type="ARBA" id="ARBA00022448"/>
    </source>
</evidence>
<dbReference type="CDD" id="cd20266">
    <property type="entry name" value="Complex1_LYR_NDUFA6_LYRM6"/>
    <property type="match status" value="1"/>
</dbReference>
<evidence type="ECO:0000313" key="10">
    <source>
        <dbReference type="Proteomes" id="UP000277580"/>
    </source>
</evidence>
<dbReference type="EMBL" id="ML119110">
    <property type="protein sequence ID" value="RPB16083.1"/>
    <property type="molecule type" value="Genomic_DNA"/>
</dbReference>
<evidence type="ECO:0000256" key="4">
    <source>
        <dbReference type="ARBA" id="ARBA00022660"/>
    </source>
</evidence>
<comment type="subcellular location">
    <subcellularLocation>
        <location evidence="1">Mitochondrion inner membrane</location>
        <topology evidence="1">Peripheral membrane protein</topology>
        <orientation evidence="1">Matrix side</orientation>
    </subcellularLocation>
</comment>
<keyword evidence="5" id="KW-0999">Mitochondrion inner membrane</keyword>
<gene>
    <name evidence="9" type="ORF">P167DRAFT_517486</name>
</gene>
<proteinExistence type="inferred from homology"/>
<keyword evidence="4" id="KW-0679">Respiratory chain</keyword>
<evidence type="ECO:0000256" key="5">
    <source>
        <dbReference type="ARBA" id="ARBA00022792"/>
    </source>
</evidence>
<dbReference type="PANTHER" id="PTHR12964">
    <property type="entry name" value="NADH-UBIQUINONE OXIDOREDUCTASE B14 SUBUNIT"/>
    <property type="match status" value="1"/>
</dbReference>
<dbReference type="GO" id="GO:0006979">
    <property type="term" value="P:response to oxidative stress"/>
    <property type="evidence" value="ECO:0007669"/>
    <property type="project" value="TreeGrafter"/>
</dbReference>
<dbReference type="AlphaFoldDB" id="A0A3N4KZT8"/>
<evidence type="ECO:0000256" key="1">
    <source>
        <dbReference type="ARBA" id="ARBA00004443"/>
    </source>
</evidence>
<evidence type="ECO:0000313" key="9">
    <source>
        <dbReference type="EMBL" id="RPB16083.1"/>
    </source>
</evidence>
<evidence type="ECO:0000256" key="6">
    <source>
        <dbReference type="ARBA" id="ARBA00022982"/>
    </source>
</evidence>
<name>A0A3N4KZT8_9PEZI</name>
<dbReference type="InterPro" id="IPR045299">
    <property type="entry name" value="Complex1_LYR_NDUFA6_LYRM6"/>
</dbReference>
<keyword evidence="6" id="KW-0249">Electron transport</keyword>
<dbReference type="GO" id="GO:0005743">
    <property type="term" value="C:mitochondrial inner membrane"/>
    <property type="evidence" value="ECO:0007669"/>
    <property type="project" value="UniProtKB-SubCell"/>
</dbReference>
<keyword evidence="10" id="KW-1185">Reference proteome</keyword>
<dbReference type="STRING" id="1392247.A0A3N4KZT8"/>
<dbReference type="GO" id="GO:0045271">
    <property type="term" value="C:respiratory chain complex I"/>
    <property type="evidence" value="ECO:0007669"/>
    <property type="project" value="InterPro"/>
</dbReference>
<reference evidence="9 10" key="1">
    <citation type="journal article" date="2018" name="Nat. Ecol. Evol.">
        <title>Pezizomycetes genomes reveal the molecular basis of ectomycorrhizal truffle lifestyle.</title>
        <authorList>
            <person name="Murat C."/>
            <person name="Payen T."/>
            <person name="Noel B."/>
            <person name="Kuo A."/>
            <person name="Morin E."/>
            <person name="Chen J."/>
            <person name="Kohler A."/>
            <person name="Krizsan K."/>
            <person name="Balestrini R."/>
            <person name="Da Silva C."/>
            <person name="Montanini B."/>
            <person name="Hainaut M."/>
            <person name="Levati E."/>
            <person name="Barry K.W."/>
            <person name="Belfiori B."/>
            <person name="Cichocki N."/>
            <person name="Clum A."/>
            <person name="Dockter R.B."/>
            <person name="Fauchery L."/>
            <person name="Guy J."/>
            <person name="Iotti M."/>
            <person name="Le Tacon F."/>
            <person name="Lindquist E.A."/>
            <person name="Lipzen A."/>
            <person name="Malagnac F."/>
            <person name="Mello A."/>
            <person name="Molinier V."/>
            <person name="Miyauchi S."/>
            <person name="Poulain J."/>
            <person name="Riccioni C."/>
            <person name="Rubini A."/>
            <person name="Sitrit Y."/>
            <person name="Splivallo R."/>
            <person name="Traeger S."/>
            <person name="Wang M."/>
            <person name="Zifcakova L."/>
            <person name="Wipf D."/>
            <person name="Zambonelli A."/>
            <person name="Paolocci F."/>
            <person name="Nowrousian M."/>
            <person name="Ottonello S."/>
            <person name="Baldrian P."/>
            <person name="Spatafora J.W."/>
            <person name="Henrissat B."/>
            <person name="Nagy L.G."/>
            <person name="Aury J.M."/>
            <person name="Wincker P."/>
            <person name="Grigoriev I.V."/>
            <person name="Bonfante P."/>
            <person name="Martin F.M."/>
        </authorList>
    </citation>
    <scope>NUCLEOTIDE SEQUENCE [LARGE SCALE GENOMIC DNA]</scope>
    <source>
        <strain evidence="9 10">CCBAS932</strain>
    </source>
</reference>